<keyword evidence="6 8" id="KW-0961">Cell wall biogenesis/degradation</keyword>
<comment type="similarity">
    <text evidence="8">Belongs to the aspartate/glutamate racemases family.</text>
</comment>
<accession>F2NKU6</accession>
<feature type="binding site" evidence="8">
    <location>
        <begin position="14"/>
        <end position="15"/>
    </location>
    <ligand>
        <name>substrate</name>
    </ligand>
</feature>
<feature type="active site" description="Proton donor/acceptor" evidence="8">
    <location>
        <position position="77"/>
    </location>
</feature>
<dbReference type="Gene3D" id="3.40.50.1860">
    <property type="match status" value="2"/>
</dbReference>
<dbReference type="PANTHER" id="PTHR21198">
    <property type="entry name" value="GLUTAMATE RACEMASE"/>
    <property type="match status" value="1"/>
</dbReference>
<dbReference type="InterPro" id="IPR018187">
    <property type="entry name" value="Asp/Glu_racemase_AS_1"/>
</dbReference>
<dbReference type="GO" id="GO:0008881">
    <property type="term" value="F:glutamate racemase activity"/>
    <property type="evidence" value="ECO:0007669"/>
    <property type="project" value="UniProtKB-UniRule"/>
</dbReference>
<comment type="function">
    <text evidence="8">Provides the (R)-glutamate required for cell wall biosynthesis.</text>
</comment>
<dbReference type="KEGG" id="mhd:Marky_0382"/>
<dbReference type="InterPro" id="IPR015942">
    <property type="entry name" value="Asp/Glu/hydantoin_racemase"/>
</dbReference>
<protein>
    <recommendedName>
        <fullName evidence="7 8">Glutamate racemase</fullName>
        <ecNumber evidence="2 8">5.1.1.3</ecNumber>
    </recommendedName>
</protein>
<dbReference type="InterPro" id="IPR001920">
    <property type="entry name" value="Asp/Glu_race"/>
</dbReference>
<evidence type="ECO:0000256" key="2">
    <source>
        <dbReference type="ARBA" id="ARBA00013090"/>
    </source>
</evidence>
<dbReference type="RefSeq" id="WP_013703190.1">
    <property type="nucleotide sequence ID" value="NC_015387.1"/>
</dbReference>
<dbReference type="HOGENOM" id="CLU_052344_0_2_0"/>
<dbReference type="FunFam" id="3.40.50.1860:FF:000002">
    <property type="entry name" value="Glutamate racemase"/>
    <property type="match status" value="1"/>
</dbReference>
<dbReference type="GO" id="GO:0009252">
    <property type="term" value="P:peptidoglycan biosynthetic process"/>
    <property type="evidence" value="ECO:0007669"/>
    <property type="project" value="UniProtKB-UniRule"/>
</dbReference>
<dbReference type="PROSITE" id="PS00924">
    <property type="entry name" value="ASP_GLU_RACEMASE_2"/>
    <property type="match status" value="1"/>
</dbReference>
<dbReference type="GO" id="GO:0008360">
    <property type="term" value="P:regulation of cell shape"/>
    <property type="evidence" value="ECO:0007669"/>
    <property type="project" value="UniProtKB-KW"/>
</dbReference>
<dbReference type="NCBIfam" id="TIGR00067">
    <property type="entry name" value="glut_race"/>
    <property type="match status" value="1"/>
</dbReference>
<dbReference type="Proteomes" id="UP000007030">
    <property type="component" value="Chromosome"/>
</dbReference>
<evidence type="ECO:0000256" key="5">
    <source>
        <dbReference type="ARBA" id="ARBA00023235"/>
    </source>
</evidence>
<dbReference type="PROSITE" id="PS00923">
    <property type="entry name" value="ASP_GLU_RACEMASE_1"/>
    <property type="match status" value="1"/>
</dbReference>
<dbReference type="eggNOG" id="COG0796">
    <property type="taxonomic scope" value="Bacteria"/>
</dbReference>
<evidence type="ECO:0000256" key="8">
    <source>
        <dbReference type="HAMAP-Rule" id="MF_00258"/>
    </source>
</evidence>
<evidence type="ECO:0000313" key="10">
    <source>
        <dbReference type="Proteomes" id="UP000007030"/>
    </source>
</evidence>
<keyword evidence="10" id="KW-1185">Reference proteome</keyword>
<evidence type="ECO:0000256" key="1">
    <source>
        <dbReference type="ARBA" id="ARBA00001602"/>
    </source>
</evidence>
<evidence type="ECO:0000256" key="3">
    <source>
        <dbReference type="ARBA" id="ARBA00022960"/>
    </source>
</evidence>
<name>F2NKU6_MARHT</name>
<evidence type="ECO:0000256" key="4">
    <source>
        <dbReference type="ARBA" id="ARBA00022984"/>
    </source>
</evidence>
<sequence length="264" mass="27783">MTSPDATLPIGVFDSGVGGLTVLRALRAALPGEDFLYFGDTARVPYGSKPPALVRQFAWEISGFLLRKGVKAIVVACNTASSVALPDLAASLSVPVYGVLEPAVAAALRVEGRVGLIGTETTVQSGAYQARLARAGRAVWARPCPLFVPLVEEGLWEDGVARLVVAHYLKDAPKDLSALILGCTHYPYLKPVIAEVLPGVQLIDSAEVTARVVAEGLEARGLRNPEGAGRVVHFVTGDPGTYRVLANRLGEAAGEVHKVELGEL</sequence>
<evidence type="ECO:0000256" key="7">
    <source>
        <dbReference type="ARBA" id="ARBA00070053"/>
    </source>
</evidence>
<dbReference type="Pfam" id="PF01177">
    <property type="entry name" value="Asp_Glu_race"/>
    <property type="match status" value="1"/>
</dbReference>
<gene>
    <name evidence="8" type="primary">murI</name>
    <name evidence="9" type="ordered locus">Marky_0382</name>
</gene>
<comment type="pathway">
    <text evidence="8">Cell wall biogenesis; peptidoglycan biosynthesis.</text>
</comment>
<dbReference type="PANTHER" id="PTHR21198:SF2">
    <property type="entry name" value="GLUTAMATE RACEMASE"/>
    <property type="match status" value="1"/>
</dbReference>
<feature type="binding site" evidence="8">
    <location>
        <begin position="78"/>
        <end position="79"/>
    </location>
    <ligand>
        <name>substrate</name>
    </ligand>
</feature>
<dbReference type="SUPFAM" id="SSF53681">
    <property type="entry name" value="Aspartate/glutamate racemase"/>
    <property type="match status" value="2"/>
</dbReference>
<dbReference type="AlphaFoldDB" id="F2NKU6"/>
<comment type="catalytic activity">
    <reaction evidence="1 8">
        <text>L-glutamate = D-glutamate</text>
        <dbReference type="Rhea" id="RHEA:12813"/>
        <dbReference type="ChEBI" id="CHEBI:29985"/>
        <dbReference type="ChEBI" id="CHEBI:29986"/>
        <dbReference type="EC" id="5.1.1.3"/>
    </reaction>
</comment>
<dbReference type="EMBL" id="CP002630">
    <property type="protein sequence ID" value="AEB11135.1"/>
    <property type="molecule type" value="Genomic_DNA"/>
</dbReference>
<dbReference type="UniPathway" id="UPA00219"/>
<feature type="binding site" evidence="8">
    <location>
        <begin position="184"/>
        <end position="185"/>
    </location>
    <ligand>
        <name>substrate</name>
    </ligand>
</feature>
<dbReference type="OrthoDB" id="9801055at2"/>
<evidence type="ECO:0000256" key="6">
    <source>
        <dbReference type="ARBA" id="ARBA00023316"/>
    </source>
</evidence>
<feature type="active site" description="Proton donor/acceptor" evidence="8">
    <location>
        <position position="183"/>
    </location>
</feature>
<reference evidence="9 10" key="1">
    <citation type="journal article" date="2012" name="Stand. Genomic Sci.">
        <title>Complete genome sequence of the aerobic, heterotroph Marinithermus hydrothermalis type strain (T1(T)) from a deep-sea hydrothermal vent chimney.</title>
        <authorList>
            <person name="Copeland A."/>
            <person name="Gu W."/>
            <person name="Yasawong M."/>
            <person name="Lapidus A."/>
            <person name="Lucas S."/>
            <person name="Deshpande S."/>
            <person name="Pagani I."/>
            <person name="Tapia R."/>
            <person name="Cheng J.F."/>
            <person name="Goodwin L.A."/>
            <person name="Pitluck S."/>
            <person name="Liolios K."/>
            <person name="Ivanova N."/>
            <person name="Mavromatis K."/>
            <person name="Mikhailova N."/>
            <person name="Pati A."/>
            <person name="Chen A."/>
            <person name="Palaniappan K."/>
            <person name="Land M."/>
            <person name="Pan C."/>
            <person name="Brambilla E.M."/>
            <person name="Rohde M."/>
            <person name="Tindall B.J."/>
            <person name="Sikorski J."/>
            <person name="Goker M."/>
            <person name="Detter J.C."/>
            <person name="Bristow J."/>
            <person name="Eisen J.A."/>
            <person name="Markowitz V."/>
            <person name="Hugenholtz P."/>
            <person name="Kyrpides N.C."/>
            <person name="Klenk H.P."/>
            <person name="Woyke T."/>
        </authorList>
    </citation>
    <scope>NUCLEOTIDE SEQUENCE [LARGE SCALE GENOMIC DNA]</scope>
    <source>
        <strain evidence="10">DSM 14884 / JCM 11576 / T1</strain>
    </source>
</reference>
<proteinExistence type="inferred from homology"/>
<keyword evidence="4 8" id="KW-0573">Peptidoglycan synthesis</keyword>
<organism evidence="9 10">
    <name type="scientific">Marinithermus hydrothermalis (strain DSM 14884 / JCM 11576 / T1)</name>
    <dbReference type="NCBI Taxonomy" id="869210"/>
    <lineage>
        <taxon>Bacteria</taxon>
        <taxon>Thermotogati</taxon>
        <taxon>Deinococcota</taxon>
        <taxon>Deinococci</taxon>
        <taxon>Thermales</taxon>
        <taxon>Thermaceae</taxon>
        <taxon>Marinithermus</taxon>
    </lineage>
</organism>
<dbReference type="GO" id="GO:0071555">
    <property type="term" value="P:cell wall organization"/>
    <property type="evidence" value="ECO:0007669"/>
    <property type="project" value="UniProtKB-KW"/>
</dbReference>
<dbReference type="InterPro" id="IPR033134">
    <property type="entry name" value="Asp/Glu_racemase_AS_2"/>
</dbReference>
<keyword evidence="5 8" id="KW-0413">Isomerase</keyword>
<dbReference type="HAMAP" id="MF_00258">
    <property type="entry name" value="Glu_racemase"/>
    <property type="match status" value="1"/>
</dbReference>
<feature type="binding site" evidence="8">
    <location>
        <begin position="46"/>
        <end position="47"/>
    </location>
    <ligand>
        <name>substrate</name>
    </ligand>
</feature>
<dbReference type="EC" id="5.1.1.3" evidence="2 8"/>
<evidence type="ECO:0000313" key="9">
    <source>
        <dbReference type="EMBL" id="AEB11135.1"/>
    </source>
</evidence>
<dbReference type="InterPro" id="IPR004391">
    <property type="entry name" value="Glu_race"/>
</dbReference>
<keyword evidence="3 8" id="KW-0133">Cell shape</keyword>
<dbReference type="STRING" id="869210.Marky_0382"/>